<keyword evidence="3" id="KW-1185">Reference proteome</keyword>
<evidence type="ECO:0000256" key="1">
    <source>
        <dbReference type="SAM" id="MobiDB-lite"/>
    </source>
</evidence>
<dbReference type="CDD" id="cd00741">
    <property type="entry name" value="Lipase"/>
    <property type="match status" value="1"/>
</dbReference>
<feature type="compositionally biased region" description="Basic residues" evidence="1">
    <location>
        <begin position="364"/>
        <end position="373"/>
    </location>
</feature>
<dbReference type="Proteomes" id="UP000355283">
    <property type="component" value="Unassembled WGS sequence"/>
</dbReference>
<evidence type="ECO:0000313" key="2">
    <source>
        <dbReference type="EMBL" id="TFJ88223.1"/>
    </source>
</evidence>
<dbReference type="SUPFAM" id="SSF53474">
    <property type="entry name" value="alpha/beta-Hydrolases"/>
    <property type="match status" value="2"/>
</dbReference>
<dbReference type="OrthoDB" id="438440at2759"/>
<feature type="region of interest" description="Disordered" evidence="1">
    <location>
        <begin position="358"/>
        <end position="411"/>
    </location>
</feature>
<dbReference type="EMBL" id="SDOX01000002">
    <property type="protein sequence ID" value="TFJ88223.1"/>
    <property type="molecule type" value="Genomic_DNA"/>
</dbReference>
<dbReference type="PANTHER" id="PTHR46023:SF6">
    <property type="entry name" value="LIPASE CLASS 3 FAMILY PROTEIN"/>
    <property type="match status" value="1"/>
</dbReference>
<name>A0A4D9DDN3_9STRA</name>
<dbReference type="PANTHER" id="PTHR46023">
    <property type="entry name" value="LIPASE CLASS 3 PROTEIN-LIKE"/>
    <property type="match status" value="1"/>
</dbReference>
<reference evidence="2 3" key="1">
    <citation type="submission" date="2019-01" db="EMBL/GenBank/DDBJ databases">
        <title>Nuclear Genome Assembly of the Microalgal Biofuel strain Nannochloropsis salina CCMP1776.</title>
        <authorList>
            <person name="Hovde B."/>
        </authorList>
    </citation>
    <scope>NUCLEOTIDE SEQUENCE [LARGE SCALE GENOMIC DNA]</scope>
    <source>
        <strain evidence="2 3">CCMP1776</strain>
    </source>
</reference>
<sequence length="589" mass="64299">MMVVIVWDTWTQLLLHSQLASTTRNNLPGMKHSQHWRGGGNRFVARQVAAEGITDAKGLGGRSSARRRGRFSSTRVTGLSSASLVQVAVGVILIMSTAGAVSSSHPWTDSNPFQILSEWLDRSADSDLKGAGPPNIERAFKVVASSQQALKTMDGAAHSLYAYSHPRPPVKAWSRLEYSRASKAEKETRLKAFRKAKLLEEAVYSSELAELSADGVSRSEALTMVSELQSPQEVLAEDFLSVEGGTFRFLLLVDRDSRRLTLSVGDSLTWAQRLDVLRAPPLTVPLRPRGLLRRSMMVNPRLWAAAATVIERVRAVLTTARETCPNYALHVVGFSLGGSVGALVAGVLDGTIFVEGAVPAPPTRRSHTRRGRAARAGVAVPEEGEAEGQDRAKEASISPSPSPAPNSSTSSWAHALRGATGLAHDNVTAFVFAPSPCISKNIRGLRRFTTSFILGDDMMPRATALSIKRLEKRLLDYVSEGDATGIYFDYARSWMKGVVGATLQQVVTHQVTKKEEEEDEGGVEALILPGRVYYIKPRKLHGGATIKEVMRGNLREDVLWKIHDIFVSQSMLKHHSLDKYITVLARIPV</sequence>
<evidence type="ECO:0000313" key="3">
    <source>
        <dbReference type="Proteomes" id="UP000355283"/>
    </source>
</evidence>
<dbReference type="InterPro" id="IPR029058">
    <property type="entry name" value="AB_hydrolase_fold"/>
</dbReference>
<comment type="caution">
    <text evidence="2">The sequence shown here is derived from an EMBL/GenBank/DDBJ whole genome shotgun (WGS) entry which is preliminary data.</text>
</comment>
<accession>A0A4D9DDN3</accession>
<dbReference type="Gene3D" id="3.40.50.1820">
    <property type="entry name" value="alpha/beta hydrolase"/>
    <property type="match status" value="1"/>
</dbReference>
<protein>
    <recommendedName>
        <fullName evidence="4">Fungal lipase-like domain-containing protein</fullName>
    </recommendedName>
</protein>
<gene>
    <name evidence="2" type="ORF">NSK_000574</name>
</gene>
<evidence type="ECO:0008006" key="4">
    <source>
        <dbReference type="Google" id="ProtNLM"/>
    </source>
</evidence>
<organism evidence="2 3">
    <name type="scientific">Nannochloropsis salina CCMP1776</name>
    <dbReference type="NCBI Taxonomy" id="1027361"/>
    <lineage>
        <taxon>Eukaryota</taxon>
        <taxon>Sar</taxon>
        <taxon>Stramenopiles</taxon>
        <taxon>Ochrophyta</taxon>
        <taxon>Eustigmatophyceae</taxon>
        <taxon>Eustigmatales</taxon>
        <taxon>Monodopsidaceae</taxon>
        <taxon>Microchloropsis</taxon>
        <taxon>Microchloropsis salina</taxon>
    </lineage>
</organism>
<dbReference type="AlphaFoldDB" id="A0A4D9DDN3"/>
<proteinExistence type="predicted"/>